<keyword evidence="3" id="KW-1185">Reference proteome</keyword>
<evidence type="ECO:0000313" key="2">
    <source>
        <dbReference type="EMBL" id="PSN68838.1"/>
    </source>
</evidence>
<dbReference type="EMBL" id="KZ678133">
    <property type="protein sequence ID" value="PSN68838.1"/>
    <property type="molecule type" value="Genomic_DNA"/>
</dbReference>
<dbReference type="AlphaFoldDB" id="A0A2T2NUR3"/>
<dbReference type="Proteomes" id="UP000240883">
    <property type="component" value="Unassembled WGS sequence"/>
</dbReference>
<protein>
    <submittedName>
        <fullName evidence="2">Uncharacterized protein</fullName>
    </submittedName>
</protein>
<name>A0A2T2NUR3_CORCC</name>
<accession>A0A2T2NUR3</accession>
<evidence type="ECO:0000256" key="1">
    <source>
        <dbReference type="SAM" id="MobiDB-lite"/>
    </source>
</evidence>
<organism evidence="2 3">
    <name type="scientific">Corynespora cassiicola Philippines</name>
    <dbReference type="NCBI Taxonomy" id="1448308"/>
    <lineage>
        <taxon>Eukaryota</taxon>
        <taxon>Fungi</taxon>
        <taxon>Dikarya</taxon>
        <taxon>Ascomycota</taxon>
        <taxon>Pezizomycotina</taxon>
        <taxon>Dothideomycetes</taxon>
        <taxon>Pleosporomycetidae</taxon>
        <taxon>Pleosporales</taxon>
        <taxon>Corynesporascaceae</taxon>
        <taxon>Corynespora</taxon>
    </lineage>
</organism>
<evidence type="ECO:0000313" key="3">
    <source>
        <dbReference type="Proteomes" id="UP000240883"/>
    </source>
</evidence>
<sequence>MAAQSPIHPPQTTPRPQPALRPVYRRPGSCKAPSGATLPRSQRQRKTETRAPSLVLSPFCQNLG</sequence>
<gene>
    <name evidence="2" type="ORF">BS50DRAFT_572020</name>
</gene>
<feature type="compositionally biased region" description="Pro residues" evidence="1">
    <location>
        <begin position="7"/>
        <end position="19"/>
    </location>
</feature>
<reference evidence="2 3" key="1">
    <citation type="journal article" date="2018" name="Front. Microbiol.">
        <title>Genome-Wide Analysis of Corynespora cassiicola Leaf Fall Disease Putative Effectors.</title>
        <authorList>
            <person name="Lopez D."/>
            <person name="Ribeiro S."/>
            <person name="Label P."/>
            <person name="Fumanal B."/>
            <person name="Venisse J.S."/>
            <person name="Kohler A."/>
            <person name="de Oliveira R.R."/>
            <person name="Labutti K."/>
            <person name="Lipzen A."/>
            <person name="Lail K."/>
            <person name="Bauer D."/>
            <person name="Ohm R.A."/>
            <person name="Barry K.W."/>
            <person name="Spatafora J."/>
            <person name="Grigoriev I.V."/>
            <person name="Martin F.M."/>
            <person name="Pujade-Renaud V."/>
        </authorList>
    </citation>
    <scope>NUCLEOTIDE SEQUENCE [LARGE SCALE GENOMIC DNA]</scope>
    <source>
        <strain evidence="2 3">Philippines</strain>
    </source>
</reference>
<feature type="region of interest" description="Disordered" evidence="1">
    <location>
        <begin position="1"/>
        <end position="64"/>
    </location>
</feature>
<proteinExistence type="predicted"/>